<comment type="caution">
    <text evidence="1">The sequence shown here is derived from an EMBL/GenBank/DDBJ whole genome shotgun (WGS) entry which is preliminary data.</text>
</comment>
<accession>A0ABR3J9C0</accession>
<dbReference type="EMBL" id="JASNQZ010000011">
    <property type="protein sequence ID" value="KAL0951881.1"/>
    <property type="molecule type" value="Genomic_DNA"/>
</dbReference>
<protein>
    <recommendedName>
        <fullName evidence="3">F-box domain-containing protein</fullName>
    </recommendedName>
</protein>
<sequence length="607" mass="69551">MLTPWTKHTSSSRCSIITLPLDIHVDHIFIHLKVEDIICLRRVNKMFFLLTHEPIIWRRFLERMNIPMPPLRPTFQYSLKATDFEVEQIVTQAISLDDNWRHHRPEIKKRQLFKSDRIVLGLKVLPGGKYLLASERDVKGYRYYLSLYALNHPSGPLILARTETETKIFNIQAKYMEHNGRMGIMTTCLRRRFMKNLLVPGINPSDYGVDTAIDSPVPLDTELLCLWTCLETLDYISDPFKPRDPEQHIKRISSLSRPFQRVTFTSGRNVSVQDNVLYTYNGESHLAFVLQPDAIVFQNLQSGQQASLTLGHFGGAFTQKPHRISAIRILPEQGDILIMRVVKGSDDAHPDAPDLGALEIYALPEMGTKAVATAKETYFIWNKKISRFYVSDAGFPHVSADHPKLRPHRGPPPPISVYIRTEKPNGILQCTIWPKYIEHPATATMPARTTFVYSTDILIAQAVHLTDGLVPHILPGAERAIVYNVPEDDRTDTPALVNLRKYINPQRQPADYPQPEDTGMDDVLRRSYQHVPHTIFRSFKLPHLLREELKKGLAAITWDEGTGRVLVAGKDEEYVRMIDFANVVVPDNRFMQWKKHKEPRIPYALPT</sequence>
<organism evidence="1 2">
    <name type="scientific">Hohenbuehelia grisea</name>
    <dbReference type="NCBI Taxonomy" id="104357"/>
    <lineage>
        <taxon>Eukaryota</taxon>
        <taxon>Fungi</taxon>
        <taxon>Dikarya</taxon>
        <taxon>Basidiomycota</taxon>
        <taxon>Agaricomycotina</taxon>
        <taxon>Agaricomycetes</taxon>
        <taxon>Agaricomycetidae</taxon>
        <taxon>Agaricales</taxon>
        <taxon>Pleurotineae</taxon>
        <taxon>Pleurotaceae</taxon>
        <taxon>Hohenbuehelia</taxon>
    </lineage>
</organism>
<evidence type="ECO:0008006" key="3">
    <source>
        <dbReference type="Google" id="ProtNLM"/>
    </source>
</evidence>
<keyword evidence="2" id="KW-1185">Reference proteome</keyword>
<dbReference type="SUPFAM" id="SSF81383">
    <property type="entry name" value="F-box domain"/>
    <property type="match status" value="1"/>
</dbReference>
<name>A0ABR3J9C0_9AGAR</name>
<gene>
    <name evidence="1" type="ORF">HGRIS_008540</name>
</gene>
<dbReference type="InterPro" id="IPR036047">
    <property type="entry name" value="F-box-like_dom_sf"/>
</dbReference>
<evidence type="ECO:0000313" key="1">
    <source>
        <dbReference type="EMBL" id="KAL0951881.1"/>
    </source>
</evidence>
<evidence type="ECO:0000313" key="2">
    <source>
        <dbReference type="Proteomes" id="UP001556367"/>
    </source>
</evidence>
<proteinExistence type="predicted"/>
<reference evidence="2" key="1">
    <citation type="submission" date="2024-06" db="EMBL/GenBank/DDBJ databases">
        <title>Multi-omics analyses provide insights into the biosynthesis of the anticancer antibiotic pleurotin in Hohenbuehelia grisea.</title>
        <authorList>
            <person name="Weaver J.A."/>
            <person name="Alberti F."/>
        </authorList>
    </citation>
    <scope>NUCLEOTIDE SEQUENCE [LARGE SCALE GENOMIC DNA]</scope>
    <source>
        <strain evidence="2">T-177</strain>
    </source>
</reference>
<dbReference type="Proteomes" id="UP001556367">
    <property type="component" value="Unassembled WGS sequence"/>
</dbReference>